<name>A0ABT9DSN6_9PROT</name>
<dbReference type="RefSeq" id="WP_305101784.1">
    <property type="nucleotide sequence ID" value="NZ_JAUTWS010000001.1"/>
</dbReference>
<reference evidence="2 3" key="1">
    <citation type="submission" date="2023-08" db="EMBL/GenBank/DDBJ databases">
        <title>The draft genome sequence of Paracraurococcus sp. LOR1-02.</title>
        <authorList>
            <person name="Kingkaew E."/>
            <person name="Tanasupawat S."/>
        </authorList>
    </citation>
    <scope>NUCLEOTIDE SEQUENCE [LARGE SCALE GENOMIC DNA]</scope>
    <source>
        <strain evidence="2 3">LOR1-02</strain>
    </source>
</reference>
<accession>A0ABT9DSN6</accession>
<proteinExistence type="predicted"/>
<organism evidence="2 3">
    <name type="scientific">Paracraurococcus lichenis</name>
    <dbReference type="NCBI Taxonomy" id="3064888"/>
    <lineage>
        <taxon>Bacteria</taxon>
        <taxon>Pseudomonadati</taxon>
        <taxon>Pseudomonadota</taxon>
        <taxon>Alphaproteobacteria</taxon>
        <taxon>Acetobacterales</taxon>
        <taxon>Roseomonadaceae</taxon>
        <taxon>Paracraurococcus</taxon>
    </lineage>
</organism>
<protein>
    <submittedName>
        <fullName evidence="2">Lipocalin-like domain-containing protein</fullName>
    </submittedName>
</protein>
<dbReference type="Pfam" id="PF13924">
    <property type="entry name" value="Lipocalin_5"/>
    <property type="match status" value="1"/>
</dbReference>
<evidence type="ECO:0000313" key="3">
    <source>
        <dbReference type="Proteomes" id="UP001243009"/>
    </source>
</evidence>
<evidence type="ECO:0000313" key="2">
    <source>
        <dbReference type="EMBL" id="MDO9706914.1"/>
    </source>
</evidence>
<sequence>MTALAGTMWKLLEVTAVDAAGQEVPSPIGSHPLGFVMFGEDRMLVAVADARPAAALQDAPARALVSYTGTYRFDGSELVTATDAASRPDLMMEQVREMRFEGATRLVVTPRNSLLGRTGGLVFVWERVG</sequence>
<feature type="domain" description="Lipocalin-like" evidence="1">
    <location>
        <begin position="8"/>
        <end position="127"/>
    </location>
</feature>
<gene>
    <name evidence="2" type="ORF">Q7A36_01080</name>
</gene>
<dbReference type="Proteomes" id="UP001243009">
    <property type="component" value="Unassembled WGS sequence"/>
</dbReference>
<keyword evidence="3" id="KW-1185">Reference proteome</keyword>
<dbReference type="InterPro" id="IPR024311">
    <property type="entry name" value="Lipocalin-like"/>
</dbReference>
<comment type="caution">
    <text evidence="2">The sequence shown here is derived from an EMBL/GenBank/DDBJ whole genome shotgun (WGS) entry which is preliminary data.</text>
</comment>
<dbReference type="EMBL" id="JAUTWS010000001">
    <property type="protein sequence ID" value="MDO9706914.1"/>
    <property type="molecule type" value="Genomic_DNA"/>
</dbReference>
<evidence type="ECO:0000259" key="1">
    <source>
        <dbReference type="Pfam" id="PF13924"/>
    </source>
</evidence>